<keyword evidence="2 4" id="KW-0012">Acyltransferase</keyword>
<evidence type="ECO:0000256" key="5">
    <source>
        <dbReference type="PIRSR" id="PIRSR000446-1"/>
    </source>
</evidence>
<dbReference type="InterPro" id="IPR001227">
    <property type="entry name" value="Ac_transferase_dom_sf"/>
</dbReference>
<dbReference type="InterPro" id="IPR014043">
    <property type="entry name" value="Acyl_transferase_dom"/>
</dbReference>
<feature type="active site" evidence="5">
    <location>
        <position position="90"/>
    </location>
</feature>
<dbReference type="PANTHER" id="PTHR42681:SF1">
    <property type="entry name" value="MALONYL-COA-ACYL CARRIER PROTEIN TRANSACYLASE, MITOCHONDRIAL"/>
    <property type="match status" value="1"/>
</dbReference>
<dbReference type="GO" id="GO:0004314">
    <property type="term" value="F:[acyl-carrier-protein] S-malonyltransferase activity"/>
    <property type="evidence" value="ECO:0007669"/>
    <property type="project" value="UniProtKB-EC"/>
</dbReference>
<feature type="domain" description="Malonyl-CoA:ACP transacylase (MAT)" evidence="6">
    <location>
        <begin position="6"/>
        <end position="295"/>
    </location>
</feature>
<protein>
    <recommendedName>
        <fullName evidence="4">Malonyl CoA-acyl carrier protein transacylase</fullName>
        <ecNumber evidence="4">2.3.1.39</ecNumber>
    </recommendedName>
</protein>
<dbReference type="RefSeq" id="WP_272163040.1">
    <property type="nucleotide sequence ID" value="NZ_CP116507.1"/>
</dbReference>
<evidence type="ECO:0000256" key="1">
    <source>
        <dbReference type="ARBA" id="ARBA00022679"/>
    </source>
</evidence>
<gene>
    <name evidence="7" type="primary">fabD</name>
    <name evidence="7" type="ORF">PML95_05835</name>
</gene>
<dbReference type="Gene3D" id="3.30.70.250">
    <property type="entry name" value="Malonyl-CoA ACP transacylase, ACP-binding"/>
    <property type="match status" value="1"/>
</dbReference>
<evidence type="ECO:0000313" key="8">
    <source>
        <dbReference type="Proteomes" id="UP001179600"/>
    </source>
</evidence>
<dbReference type="SUPFAM" id="SSF52151">
    <property type="entry name" value="FabD/lysophospholipase-like"/>
    <property type="match status" value="1"/>
</dbReference>
<dbReference type="SUPFAM" id="SSF55048">
    <property type="entry name" value="Probable ACP-binding domain of malonyl-CoA ACP transacylase"/>
    <property type="match status" value="1"/>
</dbReference>
<comment type="catalytic activity">
    <reaction evidence="3 4">
        <text>holo-[ACP] + malonyl-CoA = malonyl-[ACP] + CoA</text>
        <dbReference type="Rhea" id="RHEA:41792"/>
        <dbReference type="Rhea" id="RHEA-COMP:9623"/>
        <dbReference type="Rhea" id="RHEA-COMP:9685"/>
        <dbReference type="ChEBI" id="CHEBI:57287"/>
        <dbReference type="ChEBI" id="CHEBI:57384"/>
        <dbReference type="ChEBI" id="CHEBI:64479"/>
        <dbReference type="ChEBI" id="CHEBI:78449"/>
        <dbReference type="EC" id="2.3.1.39"/>
    </reaction>
</comment>
<dbReference type="GO" id="GO:0006633">
    <property type="term" value="P:fatty acid biosynthetic process"/>
    <property type="evidence" value="ECO:0007669"/>
    <property type="project" value="TreeGrafter"/>
</dbReference>
<organism evidence="7 8">
    <name type="scientific">Vagococcus lutrae</name>
    <dbReference type="NCBI Taxonomy" id="81947"/>
    <lineage>
        <taxon>Bacteria</taxon>
        <taxon>Bacillati</taxon>
        <taxon>Bacillota</taxon>
        <taxon>Bacilli</taxon>
        <taxon>Lactobacillales</taxon>
        <taxon>Enterococcaceae</taxon>
        <taxon>Vagococcus</taxon>
    </lineage>
</organism>
<dbReference type="InterPro" id="IPR016035">
    <property type="entry name" value="Acyl_Trfase/lysoPLipase"/>
</dbReference>
<dbReference type="EMBL" id="CP116507">
    <property type="protein sequence ID" value="WCG21925.1"/>
    <property type="molecule type" value="Genomic_DNA"/>
</dbReference>
<dbReference type="PANTHER" id="PTHR42681">
    <property type="entry name" value="MALONYL-COA-ACYL CARRIER PROTEIN TRANSACYLASE, MITOCHONDRIAL"/>
    <property type="match status" value="1"/>
</dbReference>
<name>A0AAE9XJT4_9ENTE</name>
<dbReference type="InterPro" id="IPR024925">
    <property type="entry name" value="Malonyl_CoA-ACP_transAc"/>
</dbReference>
<dbReference type="InterPro" id="IPR004410">
    <property type="entry name" value="Malonyl_CoA-ACP_transAc_FabD"/>
</dbReference>
<evidence type="ECO:0000256" key="2">
    <source>
        <dbReference type="ARBA" id="ARBA00023315"/>
    </source>
</evidence>
<comment type="similarity">
    <text evidence="4">Belongs to the fabD family.</text>
</comment>
<evidence type="ECO:0000256" key="3">
    <source>
        <dbReference type="ARBA" id="ARBA00048462"/>
    </source>
</evidence>
<proteinExistence type="inferred from homology"/>
<evidence type="ECO:0000256" key="4">
    <source>
        <dbReference type="PIRNR" id="PIRNR000446"/>
    </source>
</evidence>
<dbReference type="NCBIfam" id="TIGR00128">
    <property type="entry name" value="fabD"/>
    <property type="match status" value="1"/>
</dbReference>
<dbReference type="InterPro" id="IPR016036">
    <property type="entry name" value="Malonyl_transacylase_ACP-bd"/>
</dbReference>
<feature type="active site" evidence="5">
    <location>
        <position position="200"/>
    </location>
</feature>
<dbReference type="PIRSF" id="PIRSF000446">
    <property type="entry name" value="Mct"/>
    <property type="match status" value="1"/>
</dbReference>
<reference evidence="7" key="1">
    <citation type="submission" date="2023-01" db="EMBL/GenBank/DDBJ databases">
        <title>Oxazolidinone resistance genes in florfenicol resistant enterococci from beef cattle and veal calves at slaughter.</title>
        <authorList>
            <person name="Biggel M."/>
        </authorList>
    </citation>
    <scope>NUCLEOTIDE SEQUENCE</scope>
    <source>
        <strain evidence="7">K204-1</strain>
    </source>
</reference>
<dbReference type="SMART" id="SM00827">
    <property type="entry name" value="PKS_AT"/>
    <property type="match status" value="1"/>
</dbReference>
<evidence type="ECO:0000259" key="6">
    <source>
        <dbReference type="SMART" id="SM00827"/>
    </source>
</evidence>
<dbReference type="Proteomes" id="UP001179600">
    <property type="component" value="Chromosome"/>
</dbReference>
<dbReference type="AlphaFoldDB" id="A0AAE9XJT4"/>
<dbReference type="EC" id="2.3.1.39" evidence="4"/>
<keyword evidence="1 4" id="KW-0808">Transferase</keyword>
<evidence type="ECO:0000313" key="7">
    <source>
        <dbReference type="EMBL" id="WCG21925.1"/>
    </source>
</evidence>
<dbReference type="Gene3D" id="3.40.366.10">
    <property type="entry name" value="Malonyl-Coenzyme A Acyl Carrier Protein, domain 2"/>
    <property type="match status" value="1"/>
</dbReference>
<dbReference type="InterPro" id="IPR050858">
    <property type="entry name" value="Mal-CoA-ACP_Trans/PKS_FabD"/>
</dbReference>
<accession>A0AAE9XJT4</accession>
<sequence length="313" mass="34867">MKYAFLFSGQGAQYPGMGQELYASKPLYRATVDEASNILGYDMSEIMFSDDGRLNQTAYTQPAMLTMSWGLTRLMQEEGFNNPAAVAGLSLGEYTALLASETLSFSEVLPLIEKRGQFMSEAVPDGKGAMAAVMNIAVSKIEEVCQHLQKDRQEVFIANYNMPLQTVITGEYHAVVKAKELLEREPRSKVVMLNVSGPFHSPFMQPAAQKLERTLATLAFSPMTCPIYSNVTGRPMTESELKALLVKQVMSPVHWQQTIENMIADDINIFIELGPGKTLTKFVKKINRHVQVMHVEDEQTLEETCLKLRDLGG</sequence>
<dbReference type="Pfam" id="PF00698">
    <property type="entry name" value="Acyl_transf_1"/>
    <property type="match status" value="1"/>
</dbReference>
<dbReference type="GO" id="GO:0005829">
    <property type="term" value="C:cytosol"/>
    <property type="evidence" value="ECO:0007669"/>
    <property type="project" value="TreeGrafter"/>
</dbReference>